<reference evidence="2" key="1">
    <citation type="journal article" date="2014" name="Nat. Genet.">
        <title>The genome of the stress-tolerant wild tomato species Solanum pennellii.</title>
        <authorList>
            <person name="Bolger A."/>
            <person name="Scossa F."/>
            <person name="Bolger M.E."/>
            <person name="Lanz C."/>
            <person name="Maumus F."/>
            <person name="Tohge T."/>
            <person name="Quesneville H."/>
            <person name="Alseekh S."/>
            <person name="Sorensen I."/>
            <person name="Lichtenstein G."/>
            <person name="Fich E.A."/>
            <person name="Conte M."/>
            <person name="Keller H."/>
            <person name="Schneeberger K."/>
            <person name="Schwacke R."/>
            <person name="Ofner I."/>
            <person name="Vrebalov J."/>
            <person name="Xu Y."/>
            <person name="Osorio S."/>
            <person name="Aflitos S.A."/>
            <person name="Schijlen E."/>
            <person name="Jimenez-Gomez J.M."/>
            <person name="Ryngajllo M."/>
            <person name="Kimura S."/>
            <person name="Kumar R."/>
            <person name="Koenig D."/>
            <person name="Headland L.R."/>
            <person name="Maloof J.N."/>
            <person name="Sinha N."/>
            <person name="van Ham R.C."/>
            <person name="Lankhorst R.K."/>
            <person name="Mao L."/>
            <person name="Vogel A."/>
            <person name="Arsova B."/>
            <person name="Panstruga R."/>
            <person name="Fei Z."/>
            <person name="Rose J.K."/>
            <person name="Zamir D."/>
            <person name="Carrari F."/>
            <person name="Giovannoni J.J."/>
            <person name="Weigel D."/>
            <person name="Usadel B."/>
            <person name="Fernie A.R."/>
        </authorList>
    </citation>
    <scope>NUCLEOTIDE SEQUENCE [LARGE SCALE GENOMIC DNA]</scope>
    <source>
        <strain evidence="2">cv. LA0716</strain>
    </source>
</reference>
<proteinExistence type="predicted"/>
<dbReference type="RefSeq" id="XP_015054903.1">
    <property type="nucleotide sequence ID" value="XM_015199417.1"/>
</dbReference>
<keyword evidence="2" id="KW-1185">Reference proteome</keyword>
<protein>
    <submittedName>
        <fullName evidence="3">Uncharacterized protein LOC107001324</fullName>
    </submittedName>
</protein>
<name>A0ABM1FCH4_SOLPN</name>
<feature type="region of interest" description="Disordered" evidence="1">
    <location>
        <begin position="86"/>
        <end position="130"/>
    </location>
</feature>
<dbReference type="Gene3D" id="3.10.10.10">
    <property type="entry name" value="HIV Type 1 Reverse Transcriptase, subunit A, domain 1"/>
    <property type="match status" value="1"/>
</dbReference>
<evidence type="ECO:0000256" key="1">
    <source>
        <dbReference type="SAM" id="MobiDB-lite"/>
    </source>
</evidence>
<gene>
    <name evidence="3" type="primary">LOC107001324</name>
</gene>
<dbReference type="InterPro" id="IPR043502">
    <property type="entry name" value="DNA/RNA_pol_sf"/>
</dbReference>
<evidence type="ECO:0000313" key="2">
    <source>
        <dbReference type="Proteomes" id="UP000694930"/>
    </source>
</evidence>
<sequence length="130" mass="14516">MAADICADHPNAFWERKKHIVTLPYEDSFSESDIPTKSRPCQMNAEFVDFCKKEIDSLLQKGLIKPSKSPWPCTAFYVNNAAEQERGVPSMGGNDPPPWSQARGRGGKNRGRGRSTSQSSQRSSYDSSFQ</sequence>
<dbReference type="Proteomes" id="UP000694930">
    <property type="component" value="Chromosome 10"/>
</dbReference>
<organism evidence="2 3">
    <name type="scientific">Solanum pennellii</name>
    <name type="common">Tomato</name>
    <name type="synonym">Lycopersicon pennellii</name>
    <dbReference type="NCBI Taxonomy" id="28526"/>
    <lineage>
        <taxon>Eukaryota</taxon>
        <taxon>Viridiplantae</taxon>
        <taxon>Streptophyta</taxon>
        <taxon>Embryophyta</taxon>
        <taxon>Tracheophyta</taxon>
        <taxon>Spermatophyta</taxon>
        <taxon>Magnoliopsida</taxon>
        <taxon>eudicotyledons</taxon>
        <taxon>Gunneridae</taxon>
        <taxon>Pentapetalae</taxon>
        <taxon>asterids</taxon>
        <taxon>lamiids</taxon>
        <taxon>Solanales</taxon>
        <taxon>Solanaceae</taxon>
        <taxon>Solanoideae</taxon>
        <taxon>Solaneae</taxon>
        <taxon>Solanum</taxon>
        <taxon>Solanum subgen. Lycopersicon</taxon>
    </lineage>
</organism>
<accession>A0ABM1FCH4</accession>
<feature type="compositionally biased region" description="Low complexity" evidence="1">
    <location>
        <begin position="114"/>
        <end position="130"/>
    </location>
</feature>
<dbReference type="SUPFAM" id="SSF56672">
    <property type="entry name" value="DNA/RNA polymerases"/>
    <property type="match status" value="1"/>
</dbReference>
<evidence type="ECO:0000313" key="3">
    <source>
        <dbReference type="RefSeq" id="XP_015054903.1"/>
    </source>
</evidence>
<dbReference type="GeneID" id="107001324"/>
<reference evidence="3" key="2">
    <citation type="submission" date="2025-08" db="UniProtKB">
        <authorList>
            <consortium name="RefSeq"/>
        </authorList>
    </citation>
    <scope>IDENTIFICATION</scope>
</reference>